<gene>
    <name evidence="1" type="ORF">FWK35_00036956</name>
</gene>
<proteinExistence type="predicted"/>
<evidence type="ECO:0000313" key="2">
    <source>
        <dbReference type="Proteomes" id="UP000478052"/>
    </source>
</evidence>
<name>A0A6G0VKL1_APHCR</name>
<dbReference type="EMBL" id="VUJU01015449">
    <property type="protein sequence ID" value="KAF0693841.1"/>
    <property type="molecule type" value="Genomic_DNA"/>
</dbReference>
<protein>
    <submittedName>
        <fullName evidence="1">Uncharacterized protein</fullName>
    </submittedName>
</protein>
<evidence type="ECO:0000313" key="1">
    <source>
        <dbReference type="EMBL" id="KAF0693841.1"/>
    </source>
</evidence>
<keyword evidence="2" id="KW-1185">Reference proteome</keyword>
<accession>A0A6G0VKL1</accession>
<feature type="non-terminal residue" evidence="1">
    <location>
        <position position="1"/>
    </location>
</feature>
<organism evidence="1 2">
    <name type="scientific">Aphis craccivora</name>
    <name type="common">Cowpea aphid</name>
    <dbReference type="NCBI Taxonomy" id="307492"/>
    <lineage>
        <taxon>Eukaryota</taxon>
        <taxon>Metazoa</taxon>
        <taxon>Ecdysozoa</taxon>
        <taxon>Arthropoda</taxon>
        <taxon>Hexapoda</taxon>
        <taxon>Insecta</taxon>
        <taxon>Pterygota</taxon>
        <taxon>Neoptera</taxon>
        <taxon>Paraneoptera</taxon>
        <taxon>Hemiptera</taxon>
        <taxon>Sternorrhyncha</taxon>
        <taxon>Aphidomorpha</taxon>
        <taxon>Aphidoidea</taxon>
        <taxon>Aphididae</taxon>
        <taxon>Aphidini</taxon>
        <taxon>Aphis</taxon>
        <taxon>Aphis</taxon>
    </lineage>
</organism>
<dbReference type="Proteomes" id="UP000478052">
    <property type="component" value="Unassembled WGS sequence"/>
</dbReference>
<feature type="non-terminal residue" evidence="1">
    <location>
        <position position="133"/>
    </location>
</feature>
<reference evidence="1 2" key="1">
    <citation type="submission" date="2019-08" db="EMBL/GenBank/DDBJ databases">
        <title>Whole genome of Aphis craccivora.</title>
        <authorList>
            <person name="Voronova N.V."/>
            <person name="Shulinski R.S."/>
            <person name="Bandarenka Y.V."/>
            <person name="Zhorov D.G."/>
            <person name="Warner D."/>
        </authorList>
    </citation>
    <scope>NUCLEOTIDE SEQUENCE [LARGE SCALE GENOMIC DNA]</scope>
    <source>
        <strain evidence="1">180601</strain>
        <tissue evidence="1">Whole Body</tissue>
    </source>
</reference>
<dbReference type="AlphaFoldDB" id="A0A6G0VKL1"/>
<comment type="caution">
    <text evidence="1">The sequence shown here is derived from an EMBL/GenBank/DDBJ whole genome shotgun (WGS) entry which is preliminary data.</text>
</comment>
<sequence>VCSFIRACDYAIEAVDKDSIPLLVKFINSRITGKALETLQIGLNSVRMKNDEDVLTYTGRVEQLYYNLCNATLANKTPEEARILRKKNVQIEDDLNVRYGRAVVIREGYKNSENNFADSISAENIPADSILAD</sequence>